<evidence type="ECO:0000256" key="9">
    <source>
        <dbReference type="ARBA" id="ARBA00023160"/>
    </source>
</evidence>
<protein>
    <recommendedName>
        <fullName evidence="13">Very-long-chain 3-oxoacyl-CoA synthase</fullName>
    </recommendedName>
</protein>
<gene>
    <name evidence="11" type="ORF">PVAND_012384</name>
</gene>
<keyword evidence="4 10" id="KW-0812">Transmembrane</keyword>
<evidence type="ECO:0000256" key="3">
    <source>
        <dbReference type="ARBA" id="ARBA00022679"/>
    </source>
</evidence>
<feature type="transmembrane region" description="Helical" evidence="10">
    <location>
        <begin position="233"/>
        <end position="252"/>
    </location>
</feature>
<keyword evidence="6 10" id="KW-1133">Transmembrane helix</keyword>
<evidence type="ECO:0000256" key="7">
    <source>
        <dbReference type="ARBA" id="ARBA00023098"/>
    </source>
</evidence>
<feature type="transmembrane region" description="Helical" evidence="10">
    <location>
        <begin position="64"/>
        <end position="86"/>
    </location>
</feature>
<evidence type="ECO:0000256" key="8">
    <source>
        <dbReference type="ARBA" id="ARBA00023136"/>
    </source>
</evidence>
<keyword evidence="12" id="KW-1185">Reference proteome</keyword>
<evidence type="ECO:0000256" key="2">
    <source>
        <dbReference type="ARBA" id="ARBA00022516"/>
    </source>
</evidence>
<dbReference type="Proteomes" id="UP001107558">
    <property type="component" value="Chromosome 1"/>
</dbReference>
<keyword evidence="8 10" id="KW-0472">Membrane</keyword>
<keyword evidence="7" id="KW-0443">Lipid metabolism</keyword>
<evidence type="ECO:0000256" key="5">
    <source>
        <dbReference type="ARBA" id="ARBA00022832"/>
    </source>
</evidence>
<sequence>MFSEYIGYAEDFWYEHADPRSKDFLFLRTPVPILVVIAVYVVICKIVLPLIFNGKKHPWARYLLILHYLIQLGNCIAVIIISPYYFWLVKFNFRCEPSVPPTHEPYYFFVNLCYLWLLIKILEIIESFFVYLLYGVIPNFIFIHHILLPLFLTITMHFYAGGSPLIYGFIHSFDHGFNYIFIALRMYSDEYRQKSDSWFKKYQVLSSVLSMIASLVFYLQLEKREDCNYEHFKYIVSFILFIFFSLTIHYRASNMLKIKRPKFAEKVDYKIAGHRFDPT</sequence>
<evidence type="ECO:0008006" key="13">
    <source>
        <dbReference type="Google" id="ProtNLM"/>
    </source>
</evidence>
<dbReference type="Pfam" id="PF01151">
    <property type="entry name" value="ELO"/>
    <property type="match status" value="1"/>
</dbReference>
<feature type="transmembrane region" description="Helical" evidence="10">
    <location>
        <begin position="140"/>
        <end position="159"/>
    </location>
</feature>
<evidence type="ECO:0000256" key="1">
    <source>
        <dbReference type="ARBA" id="ARBA00004141"/>
    </source>
</evidence>
<dbReference type="GO" id="GO:0009922">
    <property type="term" value="F:fatty acid elongase activity"/>
    <property type="evidence" value="ECO:0007669"/>
    <property type="project" value="InterPro"/>
</dbReference>
<evidence type="ECO:0000313" key="11">
    <source>
        <dbReference type="EMBL" id="KAG5683079.1"/>
    </source>
</evidence>
<feature type="transmembrane region" description="Helical" evidence="10">
    <location>
        <begin position="165"/>
        <end position="184"/>
    </location>
</feature>
<evidence type="ECO:0000313" key="12">
    <source>
        <dbReference type="Proteomes" id="UP001107558"/>
    </source>
</evidence>
<organism evidence="11 12">
    <name type="scientific">Polypedilum vanderplanki</name>
    <name type="common">Sleeping chironomid midge</name>
    <dbReference type="NCBI Taxonomy" id="319348"/>
    <lineage>
        <taxon>Eukaryota</taxon>
        <taxon>Metazoa</taxon>
        <taxon>Ecdysozoa</taxon>
        <taxon>Arthropoda</taxon>
        <taxon>Hexapoda</taxon>
        <taxon>Insecta</taxon>
        <taxon>Pterygota</taxon>
        <taxon>Neoptera</taxon>
        <taxon>Endopterygota</taxon>
        <taxon>Diptera</taxon>
        <taxon>Nematocera</taxon>
        <taxon>Chironomoidea</taxon>
        <taxon>Chironomidae</taxon>
        <taxon>Chironominae</taxon>
        <taxon>Polypedilum</taxon>
        <taxon>Polypedilum</taxon>
    </lineage>
</organism>
<keyword evidence="5" id="KW-0276">Fatty acid metabolism</keyword>
<keyword evidence="2" id="KW-0444">Lipid biosynthesis</keyword>
<feature type="transmembrane region" description="Helical" evidence="10">
    <location>
        <begin position="204"/>
        <end position="221"/>
    </location>
</feature>
<evidence type="ECO:0000256" key="10">
    <source>
        <dbReference type="SAM" id="Phobius"/>
    </source>
</evidence>
<feature type="transmembrane region" description="Helical" evidence="10">
    <location>
        <begin position="106"/>
        <end position="133"/>
    </location>
</feature>
<dbReference type="GO" id="GO:0006633">
    <property type="term" value="P:fatty acid biosynthetic process"/>
    <property type="evidence" value="ECO:0007669"/>
    <property type="project" value="UniProtKB-KW"/>
</dbReference>
<evidence type="ECO:0000256" key="4">
    <source>
        <dbReference type="ARBA" id="ARBA00022692"/>
    </source>
</evidence>
<keyword evidence="3" id="KW-0808">Transferase</keyword>
<name>A0A9J6CMJ4_POLVA</name>
<comment type="caution">
    <text evidence="11">The sequence shown here is derived from an EMBL/GenBank/DDBJ whole genome shotgun (WGS) entry which is preliminary data.</text>
</comment>
<keyword evidence="9" id="KW-0275">Fatty acid biosynthesis</keyword>
<dbReference type="EMBL" id="JADBJN010000001">
    <property type="protein sequence ID" value="KAG5683079.1"/>
    <property type="molecule type" value="Genomic_DNA"/>
</dbReference>
<dbReference type="InterPro" id="IPR002076">
    <property type="entry name" value="ELO_fam"/>
</dbReference>
<dbReference type="GO" id="GO:0016020">
    <property type="term" value="C:membrane"/>
    <property type="evidence" value="ECO:0007669"/>
    <property type="project" value="UniProtKB-SubCell"/>
</dbReference>
<accession>A0A9J6CMJ4</accession>
<proteinExistence type="predicted"/>
<dbReference type="AlphaFoldDB" id="A0A9J6CMJ4"/>
<dbReference type="OrthoDB" id="434092at2759"/>
<reference evidence="11" key="1">
    <citation type="submission" date="2021-03" db="EMBL/GenBank/DDBJ databases">
        <title>Chromosome level genome of the anhydrobiotic midge Polypedilum vanderplanki.</title>
        <authorList>
            <person name="Yoshida Y."/>
            <person name="Kikawada T."/>
            <person name="Gusev O."/>
        </authorList>
    </citation>
    <scope>NUCLEOTIDE SEQUENCE</scope>
    <source>
        <strain evidence="11">NIAS01</strain>
        <tissue evidence="11">Whole body or cell culture</tissue>
    </source>
</reference>
<feature type="transmembrane region" description="Helical" evidence="10">
    <location>
        <begin position="31"/>
        <end position="52"/>
    </location>
</feature>
<comment type="subcellular location">
    <subcellularLocation>
        <location evidence="1">Membrane</location>
        <topology evidence="1">Multi-pass membrane protein</topology>
    </subcellularLocation>
</comment>
<evidence type="ECO:0000256" key="6">
    <source>
        <dbReference type="ARBA" id="ARBA00022989"/>
    </source>
</evidence>